<gene>
    <name evidence="1" type="ORF">GXM_09869</name>
</gene>
<organism evidence="1 2">
    <name type="scientific">Nostoc sphaeroides CCNUC1</name>
    <dbReference type="NCBI Taxonomy" id="2653204"/>
    <lineage>
        <taxon>Bacteria</taxon>
        <taxon>Bacillati</taxon>
        <taxon>Cyanobacteriota</taxon>
        <taxon>Cyanophyceae</taxon>
        <taxon>Nostocales</taxon>
        <taxon>Nostocaceae</taxon>
        <taxon>Nostoc</taxon>
    </lineage>
</organism>
<protein>
    <submittedName>
        <fullName evidence="1">Uncharacterized protein</fullName>
    </submittedName>
</protein>
<name>A0A5P8WHT5_9NOSO</name>
<evidence type="ECO:0000313" key="1">
    <source>
        <dbReference type="EMBL" id="QFS52375.1"/>
    </source>
</evidence>
<dbReference type="KEGG" id="nsh:GXM_09869"/>
<proteinExistence type="predicted"/>
<dbReference type="AlphaFoldDB" id="A0A5P8WHT5"/>
<dbReference type="EMBL" id="CP045228">
    <property type="protein sequence ID" value="QFS52375.1"/>
    <property type="molecule type" value="Genomic_DNA"/>
</dbReference>
<accession>A0A5P8WHT5</accession>
<sequence>MSFSANITDSYSVAATIASNGSKFICLFIRLSNIAVSAINAPSKLV</sequence>
<evidence type="ECO:0000313" key="2">
    <source>
        <dbReference type="Proteomes" id="UP000326678"/>
    </source>
</evidence>
<dbReference type="Proteomes" id="UP000326678">
    <property type="component" value="Chromosome pGXM01"/>
</dbReference>
<reference evidence="1 2" key="1">
    <citation type="submission" date="2019-10" db="EMBL/GenBank/DDBJ databases">
        <title>Genomic and transcriptomic insights into the perfect genentic adaptation of a filamentous nitrogen-fixing cyanobacterium to rice fields.</title>
        <authorList>
            <person name="Chen Z."/>
        </authorList>
    </citation>
    <scope>NUCLEOTIDE SEQUENCE [LARGE SCALE GENOMIC DNA]</scope>
    <source>
        <strain evidence="1">CCNUC1</strain>
    </source>
</reference>
<keyword evidence="2" id="KW-1185">Reference proteome</keyword>